<feature type="transmembrane region" description="Helical" evidence="8">
    <location>
        <begin position="33"/>
        <end position="54"/>
    </location>
</feature>
<protein>
    <submittedName>
        <fullName evidence="9">Multiple resistance and pH regulation protein F</fullName>
    </submittedName>
</protein>
<evidence type="ECO:0000313" key="10">
    <source>
        <dbReference type="Proteomes" id="UP000005496"/>
    </source>
</evidence>
<evidence type="ECO:0000256" key="2">
    <source>
        <dbReference type="ARBA" id="ARBA00009212"/>
    </source>
</evidence>
<proteinExistence type="inferred from homology"/>
<comment type="caution">
    <text evidence="9">The sequence shown here is derived from an EMBL/GenBank/DDBJ whole genome shotgun (WGS) entry which is preliminary data.</text>
</comment>
<name>D6SQJ5_9BACT</name>
<evidence type="ECO:0000256" key="4">
    <source>
        <dbReference type="ARBA" id="ARBA00022475"/>
    </source>
</evidence>
<dbReference type="OrthoDB" id="9800226at2"/>
<accession>D6SQJ5</accession>
<keyword evidence="7 8" id="KW-0472">Membrane</keyword>
<reference evidence="9" key="1">
    <citation type="submission" date="2010-05" db="EMBL/GenBank/DDBJ databases">
        <title>The draft genome of Desulfonatronospira thiodismutans ASO3-1.</title>
        <authorList>
            <consortium name="US DOE Joint Genome Institute (JGI-PGF)"/>
            <person name="Lucas S."/>
            <person name="Copeland A."/>
            <person name="Lapidus A."/>
            <person name="Cheng J.-F."/>
            <person name="Bruce D."/>
            <person name="Goodwin L."/>
            <person name="Pitluck S."/>
            <person name="Chertkov O."/>
            <person name="Brettin T."/>
            <person name="Detter J.C."/>
            <person name="Han C."/>
            <person name="Land M.L."/>
            <person name="Hauser L."/>
            <person name="Kyrpides N."/>
            <person name="Mikhailova N."/>
            <person name="Muyzer G."/>
            <person name="Woyke T."/>
        </authorList>
    </citation>
    <scope>NUCLEOTIDE SEQUENCE [LARGE SCALE GENOMIC DNA]</scope>
    <source>
        <strain evidence="9">ASO3-1</strain>
    </source>
</reference>
<sequence length="90" mass="9789">MQTFFILISAALVLVLLLPFYRVLKGPTVFDRLLGAAAVGAKIITLVLLFGLVYGRPGMFVDIALGYAVLNFIGVIAVARYFRTASVKRP</sequence>
<evidence type="ECO:0000256" key="5">
    <source>
        <dbReference type="ARBA" id="ARBA00022692"/>
    </source>
</evidence>
<dbReference type="eggNOG" id="COG2212">
    <property type="taxonomic scope" value="Bacteria"/>
</dbReference>
<evidence type="ECO:0000256" key="6">
    <source>
        <dbReference type="ARBA" id="ARBA00022989"/>
    </source>
</evidence>
<comment type="subcellular location">
    <subcellularLocation>
        <location evidence="1">Cell membrane</location>
        <topology evidence="1">Multi-pass membrane protein</topology>
    </subcellularLocation>
</comment>
<dbReference type="GO" id="GO:0005886">
    <property type="term" value="C:plasma membrane"/>
    <property type="evidence" value="ECO:0007669"/>
    <property type="project" value="UniProtKB-SubCell"/>
</dbReference>
<dbReference type="InterPro" id="IPR007208">
    <property type="entry name" value="MrpF/PhaF-like"/>
</dbReference>
<evidence type="ECO:0000313" key="9">
    <source>
        <dbReference type="EMBL" id="EFI35021.1"/>
    </source>
</evidence>
<evidence type="ECO:0000256" key="8">
    <source>
        <dbReference type="SAM" id="Phobius"/>
    </source>
</evidence>
<evidence type="ECO:0000256" key="3">
    <source>
        <dbReference type="ARBA" id="ARBA00022448"/>
    </source>
</evidence>
<dbReference type="Proteomes" id="UP000005496">
    <property type="component" value="Unassembled WGS sequence"/>
</dbReference>
<dbReference type="AlphaFoldDB" id="D6SQJ5"/>
<keyword evidence="10" id="KW-1185">Reference proteome</keyword>
<keyword evidence="3" id="KW-0813">Transport</keyword>
<dbReference type="PANTHER" id="PTHR34702">
    <property type="entry name" value="NA(+)/H(+) ANTIPORTER SUBUNIT F1"/>
    <property type="match status" value="1"/>
</dbReference>
<organism evidence="9 10">
    <name type="scientific">Desulfonatronospira thiodismutans ASO3-1</name>
    <dbReference type="NCBI Taxonomy" id="555779"/>
    <lineage>
        <taxon>Bacteria</taxon>
        <taxon>Pseudomonadati</taxon>
        <taxon>Thermodesulfobacteriota</taxon>
        <taxon>Desulfovibrionia</taxon>
        <taxon>Desulfovibrionales</taxon>
        <taxon>Desulfonatronovibrionaceae</taxon>
        <taxon>Desulfonatronospira</taxon>
    </lineage>
</organism>
<feature type="transmembrane region" description="Helical" evidence="8">
    <location>
        <begin position="6"/>
        <end position="24"/>
    </location>
</feature>
<dbReference type="Pfam" id="PF04066">
    <property type="entry name" value="MrpF_PhaF"/>
    <property type="match status" value="1"/>
</dbReference>
<keyword evidence="4" id="KW-1003">Cell membrane</keyword>
<feature type="transmembrane region" description="Helical" evidence="8">
    <location>
        <begin position="60"/>
        <end position="82"/>
    </location>
</feature>
<keyword evidence="6 8" id="KW-1133">Transmembrane helix</keyword>
<evidence type="ECO:0000256" key="7">
    <source>
        <dbReference type="ARBA" id="ARBA00023136"/>
    </source>
</evidence>
<evidence type="ECO:0000256" key="1">
    <source>
        <dbReference type="ARBA" id="ARBA00004651"/>
    </source>
</evidence>
<keyword evidence="5 8" id="KW-0812">Transmembrane</keyword>
<dbReference type="PANTHER" id="PTHR34702:SF1">
    <property type="entry name" value="NA(+)_H(+) ANTIPORTER SUBUNIT F"/>
    <property type="match status" value="1"/>
</dbReference>
<gene>
    <name evidence="9" type="ORF">Dthio_PD2415</name>
</gene>
<dbReference type="RefSeq" id="WP_008870335.1">
    <property type="nucleotide sequence ID" value="NZ_ACJN02000002.1"/>
</dbReference>
<dbReference type="GO" id="GO:0015385">
    <property type="term" value="F:sodium:proton antiporter activity"/>
    <property type="evidence" value="ECO:0007669"/>
    <property type="project" value="TreeGrafter"/>
</dbReference>
<comment type="similarity">
    <text evidence="2">Belongs to the CPA3 antiporters (TC 2.A.63) subunit F family.</text>
</comment>
<dbReference type="EMBL" id="ACJN02000002">
    <property type="protein sequence ID" value="EFI35021.1"/>
    <property type="molecule type" value="Genomic_DNA"/>
</dbReference>